<keyword evidence="1" id="KW-0732">Signal</keyword>
<sequence>MSYPVMYIGLLLACTLAALSGIQHNIETHFLCQMQKGKLVPDKGVLHACIYNLSTGAFSHYW</sequence>
<proteinExistence type="predicted"/>
<dbReference type="Proteomes" id="UP000307440">
    <property type="component" value="Unassembled WGS sequence"/>
</dbReference>
<dbReference type="AlphaFoldDB" id="A0A5C3KCT2"/>
<evidence type="ECO:0000256" key="1">
    <source>
        <dbReference type="SAM" id="SignalP"/>
    </source>
</evidence>
<accession>A0A5C3KCT2</accession>
<protein>
    <submittedName>
        <fullName evidence="2">Uncharacterized protein</fullName>
    </submittedName>
</protein>
<name>A0A5C3KCT2_COPMA</name>
<evidence type="ECO:0000313" key="2">
    <source>
        <dbReference type="EMBL" id="TFK17718.1"/>
    </source>
</evidence>
<gene>
    <name evidence="2" type="ORF">FA15DRAFT_675871</name>
</gene>
<dbReference type="EMBL" id="ML210471">
    <property type="protein sequence ID" value="TFK17718.1"/>
    <property type="molecule type" value="Genomic_DNA"/>
</dbReference>
<evidence type="ECO:0000313" key="3">
    <source>
        <dbReference type="Proteomes" id="UP000307440"/>
    </source>
</evidence>
<feature type="signal peptide" evidence="1">
    <location>
        <begin position="1"/>
        <end position="21"/>
    </location>
</feature>
<organism evidence="2 3">
    <name type="scientific">Coprinopsis marcescibilis</name>
    <name type="common">Agaric fungus</name>
    <name type="synonym">Psathyrella marcescibilis</name>
    <dbReference type="NCBI Taxonomy" id="230819"/>
    <lineage>
        <taxon>Eukaryota</taxon>
        <taxon>Fungi</taxon>
        <taxon>Dikarya</taxon>
        <taxon>Basidiomycota</taxon>
        <taxon>Agaricomycotina</taxon>
        <taxon>Agaricomycetes</taxon>
        <taxon>Agaricomycetidae</taxon>
        <taxon>Agaricales</taxon>
        <taxon>Agaricineae</taxon>
        <taxon>Psathyrellaceae</taxon>
        <taxon>Coprinopsis</taxon>
    </lineage>
</organism>
<reference evidence="2 3" key="1">
    <citation type="journal article" date="2019" name="Nat. Ecol. Evol.">
        <title>Megaphylogeny resolves global patterns of mushroom evolution.</title>
        <authorList>
            <person name="Varga T."/>
            <person name="Krizsan K."/>
            <person name="Foldi C."/>
            <person name="Dima B."/>
            <person name="Sanchez-Garcia M."/>
            <person name="Sanchez-Ramirez S."/>
            <person name="Szollosi G.J."/>
            <person name="Szarkandi J.G."/>
            <person name="Papp V."/>
            <person name="Albert L."/>
            <person name="Andreopoulos W."/>
            <person name="Angelini C."/>
            <person name="Antonin V."/>
            <person name="Barry K.W."/>
            <person name="Bougher N.L."/>
            <person name="Buchanan P."/>
            <person name="Buyck B."/>
            <person name="Bense V."/>
            <person name="Catcheside P."/>
            <person name="Chovatia M."/>
            <person name="Cooper J."/>
            <person name="Damon W."/>
            <person name="Desjardin D."/>
            <person name="Finy P."/>
            <person name="Geml J."/>
            <person name="Haridas S."/>
            <person name="Hughes K."/>
            <person name="Justo A."/>
            <person name="Karasinski D."/>
            <person name="Kautmanova I."/>
            <person name="Kiss B."/>
            <person name="Kocsube S."/>
            <person name="Kotiranta H."/>
            <person name="LaButti K.M."/>
            <person name="Lechner B.E."/>
            <person name="Liimatainen K."/>
            <person name="Lipzen A."/>
            <person name="Lukacs Z."/>
            <person name="Mihaltcheva S."/>
            <person name="Morgado L.N."/>
            <person name="Niskanen T."/>
            <person name="Noordeloos M.E."/>
            <person name="Ohm R.A."/>
            <person name="Ortiz-Santana B."/>
            <person name="Ovrebo C."/>
            <person name="Racz N."/>
            <person name="Riley R."/>
            <person name="Savchenko A."/>
            <person name="Shiryaev A."/>
            <person name="Soop K."/>
            <person name="Spirin V."/>
            <person name="Szebenyi C."/>
            <person name="Tomsovsky M."/>
            <person name="Tulloss R.E."/>
            <person name="Uehling J."/>
            <person name="Grigoriev I.V."/>
            <person name="Vagvolgyi C."/>
            <person name="Papp T."/>
            <person name="Martin F.M."/>
            <person name="Miettinen O."/>
            <person name="Hibbett D.S."/>
            <person name="Nagy L.G."/>
        </authorList>
    </citation>
    <scope>NUCLEOTIDE SEQUENCE [LARGE SCALE GENOMIC DNA]</scope>
    <source>
        <strain evidence="2 3">CBS 121175</strain>
    </source>
</reference>
<feature type="chain" id="PRO_5022883535" evidence="1">
    <location>
        <begin position="22"/>
        <end position="62"/>
    </location>
</feature>
<keyword evidence="3" id="KW-1185">Reference proteome</keyword>